<comment type="similarity">
    <text evidence="2">Belongs to the glycosyl hydrolase 76 family.</text>
</comment>
<evidence type="ECO:0000256" key="9">
    <source>
        <dbReference type="SAM" id="Phobius"/>
    </source>
</evidence>
<reference evidence="10 11" key="1">
    <citation type="journal article" date="2024" name="Front Chem Biol">
        <title>Unveiling the potential of Daldinia eschscholtzii MFLUCC 19-0629 through bioactivity and bioinformatics studies for enhanced sustainable agriculture production.</title>
        <authorList>
            <person name="Brooks S."/>
            <person name="Weaver J.A."/>
            <person name="Klomchit A."/>
            <person name="Alharthi S.A."/>
            <person name="Onlamun T."/>
            <person name="Nurani R."/>
            <person name="Vong T.K."/>
            <person name="Alberti F."/>
            <person name="Greco C."/>
        </authorList>
    </citation>
    <scope>NUCLEOTIDE SEQUENCE [LARGE SCALE GENOMIC DNA]</scope>
    <source>
        <strain evidence="10">MFLUCC 19-0629</strain>
    </source>
</reference>
<dbReference type="PANTHER" id="PTHR12145:SF36">
    <property type="entry name" value="MANNAN ENDO-1,6-ALPHA-MANNOSIDASE DCW1"/>
    <property type="match status" value="1"/>
</dbReference>
<feature type="compositionally biased region" description="Polar residues" evidence="8">
    <location>
        <begin position="285"/>
        <end position="312"/>
    </location>
</feature>
<evidence type="ECO:0000256" key="7">
    <source>
        <dbReference type="ARBA" id="ARBA00023295"/>
    </source>
</evidence>
<dbReference type="EC" id="3.2.1.101" evidence="3"/>
<accession>A0AAX6MG31</accession>
<keyword evidence="9" id="KW-0812">Transmembrane</keyword>
<protein>
    <recommendedName>
        <fullName evidence="3">mannan endo-1,6-alpha-mannosidase</fullName>
        <ecNumber evidence="3">3.2.1.101</ecNumber>
    </recommendedName>
</protein>
<sequence>MQFQVGDDEDYAPRNWSLSLGNDDQSFWGMSAMLAAENKFRDPPKDKPQWIALAQAVFNDQAAPDHYDGICGGGMRWQIASTNKGYDYKNTRYYNNETYAEWAIKTYDWIHDVGYIDKDWNVYDGGHVQYNCTDINKQQYSYNAAILLSGAGYMYEYTNGSKVWADRISGLLDGMERVFFVNGTLYEPSCEGGFCTSDMLSYKGYVHRWLAVTTLTAPFTRDRIMKLLRSSAEAAVKQCTGGPNGRQCGFHWTTGVYDGQTGAGQQMNVLGALTSLLVEDAKPPVTNSTGGTSIGNPNAGNPKSTLSEATPVTTGDKAGAGVLTAFLLGTTITGVIFMALD</sequence>
<evidence type="ECO:0000256" key="2">
    <source>
        <dbReference type="ARBA" id="ARBA00009699"/>
    </source>
</evidence>
<evidence type="ECO:0000256" key="8">
    <source>
        <dbReference type="SAM" id="MobiDB-lite"/>
    </source>
</evidence>
<comment type="caution">
    <text evidence="10">The sequence shown here is derived from an EMBL/GenBank/DDBJ whole genome shotgun (WGS) entry which is preliminary data.</text>
</comment>
<keyword evidence="6" id="KW-0325">Glycoprotein</keyword>
<evidence type="ECO:0000256" key="6">
    <source>
        <dbReference type="ARBA" id="ARBA00023180"/>
    </source>
</evidence>
<dbReference type="EMBL" id="JBANMG010000007">
    <property type="protein sequence ID" value="KAK6951454.1"/>
    <property type="molecule type" value="Genomic_DNA"/>
</dbReference>
<evidence type="ECO:0000256" key="4">
    <source>
        <dbReference type="ARBA" id="ARBA00022729"/>
    </source>
</evidence>
<keyword evidence="9" id="KW-0472">Membrane</keyword>
<name>A0AAX6MG31_9PEZI</name>
<dbReference type="InterPro" id="IPR005198">
    <property type="entry name" value="Glyco_hydro_76"/>
</dbReference>
<dbReference type="GO" id="GO:0016052">
    <property type="term" value="P:carbohydrate catabolic process"/>
    <property type="evidence" value="ECO:0007669"/>
    <property type="project" value="InterPro"/>
</dbReference>
<comment type="catalytic activity">
    <reaction evidence="1">
        <text>Random hydrolysis of (1-&gt;6)-alpha-D-mannosidic linkages in unbranched (1-&gt;6)-mannans.</text>
        <dbReference type="EC" id="3.2.1.101"/>
    </reaction>
</comment>
<organism evidence="10 11">
    <name type="scientific">Daldinia eschscholtzii</name>
    <dbReference type="NCBI Taxonomy" id="292717"/>
    <lineage>
        <taxon>Eukaryota</taxon>
        <taxon>Fungi</taxon>
        <taxon>Dikarya</taxon>
        <taxon>Ascomycota</taxon>
        <taxon>Pezizomycotina</taxon>
        <taxon>Sordariomycetes</taxon>
        <taxon>Xylariomycetidae</taxon>
        <taxon>Xylariales</taxon>
        <taxon>Hypoxylaceae</taxon>
        <taxon>Daldinia</taxon>
    </lineage>
</organism>
<keyword evidence="11" id="KW-1185">Reference proteome</keyword>
<proteinExistence type="inferred from homology"/>
<keyword evidence="9" id="KW-1133">Transmembrane helix</keyword>
<dbReference type="GO" id="GO:0009272">
    <property type="term" value="P:fungal-type cell wall biogenesis"/>
    <property type="evidence" value="ECO:0007669"/>
    <property type="project" value="TreeGrafter"/>
</dbReference>
<dbReference type="Proteomes" id="UP001369815">
    <property type="component" value="Unassembled WGS sequence"/>
</dbReference>
<evidence type="ECO:0000313" key="11">
    <source>
        <dbReference type="Proteomes" id="UP001369815"/>
    </source>
</evidence>
<dbReference type="PANTHER" id="PTHR12145">
    <property type="entry name" value="MANNAN ENDO-1,6-ALPHA-MANNOSIDASE DCW1"/>
    <property type="match status" value="1"/>
</dbReference>
<dbReference type="InterPro" id="IPR008928">
    <property type="entry name" value="6-hairpin_glycosidase_sf"/>
</dbReference>
<dbReference type="SUPFAM" id="SSF48208">
    <property type="entry name" value="Six-hairpin glycosidases"/>
    <property type="match status" value="1"/>
</dbReference>
<evidence type="ECO:0000256" key="3">
    <source>
        <dbReference type="ARBA" id="ARBA00012350"/>
    </source>
</evidence>
<feature type="region of interest" description="Disordered" evidence="8">
    <location>
        <begin position="284"/>
        <end position="312"/>
    </location>
</feature>
<gene>
    <name evidence="10" type="ORF">Daesc_007989</name>
</gene>
<evidence type="ECO:0000313" key="10">
    <source>
        <dbReference type="EMBL" id="KAK6951454.1"/>
    </source>
</evidence>
<keyword evidence="4" id="KW-0732">Signal</keyword>
<dbReference type="Pfam" id="PF03663">
    <property type="entry name" value="Glyco_hydro_76"/>
    <property type="match status" value="1"/>
</dbReference>
<dbReference type="GO" id="GO:0008496">
    <property type="term" value="F:mannan endo-1,6-alpha-mannosidase activity"/>
    <property type="evidence" value="ECO:0007669"/>
    <property type="project" value="UniProtKB-EC"/>
</dbReference>
<evidence type="ECO:0000256" key="5">
    <source>
        <dbReference type="ARBA" id="ARBA00022801"/>
    </source>
</evidence>
<keyword evidence="5" id="KW-0378">Hydrolase</keyword>
<dbReference type="Gene3D" id="1.50.10.20">
    <property type="match status" value="1"/>
</dbReference>
<feature type="transmembrane region" description="Helical" evidence="9">
    <location>
        <begin position="318"/>
        <end position="340"/>
    </location>
</feature>
<dbReference type="InterPro" id="IPR014480">
    <property type="entry name" value="Mannan-1_6-alpha_mannosidase"/>
</dbReference>
<keyword evidence="7" id="KW-0326">Glycosidase</keyword>
<evidence type="ECO:0000256" key="1">
    <source>
        <dbReference type="ARBA" id="ARBA00001452"/>
    </source>
</evidence>
<dbReference type="AlphaFoldDB" id="A0AAX6MG31"/>